<dbReference type="CDD" id="cd00371">
    <property type="entry name" value="HMA"/>
    <property type="match status" value="1"/>
</dbReference>
<keyword evidence="1" id="KW-0488">Methylation</keyword>
<protein>
    <submittedName>
        <fullName evidence="8">Uncharacterized protein LOC113851263</fullName>
    </submittedName>
</protein>
<gene>
    <name evidence="8" type="primary">LOC113851263</name>
</gene>
<dbReference type="PANTHER" id="PTHR45868:SF74">
    <property type="entry name" value="HEAVY METAL-ASSOCIATED ISOPRENYLATED PLANT PROTEIN 33"/>
    <property type="match status" value="1"/>
</dbReference>
<dbReference type="OrthoDB" id="689350at2759"/>
<dbReference type="InterPro" id="IPR036163">
    <property type="entry name" value="HMA_dom_sf"/>
</dbReference>
<dbReference type="AlphaFoldDB" id="A0A8B8K1K7"/>
<sequence>MSTSDSELLKIETFVLKVHMNCQGCMNKVRKVLQKIEGVYKVDINAEEQKVIVMGNINPSTMVQKLAKFGKHTEIWNAGYNDGKGEDNNQAQYITNEPSASENQYIIPTFGKDRWGPEWCFNQDVGFKTMESEINQHFATLSFLEKVKNRTNQIFTRINDNPKWEENMVPMMRPASFHENSGTNYSALGDQEWAPNFLGVSTIRKYGHQPSHMANIHGYYNACDPSNMMQLSSYNHLPWTINIPMESTPTDNDEIMNAYIHDQHMTNQMHLY</sequence>
<reference evidence="8" key="2">
    <citation type="submission" date="2025-08" db="UniProtKB">
        <authorList>
            <consortium name="RefSeq"/>
        </authorList>
    </citation>
    <scope>IDENTIFICATION</scope>
    <source>
        <tissue evidence="8">Young leaves</tissue>
    </source>
</reference>
<proteinExistence type="inferred from homology"/>
<dbReference type="PANTHER" id="PTHR45868">
    <property type="entry name" value="HEAVY METAL-ASSOCIATED ISOPRENYLATED PLANT PROTEIN 33-RELATED"/>
    <property type="match status" value="1"/>
</dbReference>
<comment type="similarity">
    <text evidence="5">Belongs to the HIPP family.</text>
</comment>
<reference evidence="7" key="1">
    <citation type="journal article" date="2019" name="Toxins">
        <title>Detection of Abrin-Like and Prepropulchellin-Like Toxin Genes and Transcripts Using Whole Genome Sequencing and Full-Length Transcript Sequencing of Abrus precatorius.</title>
        <authorList>
            <person name="Hovde B.T."/>
            <person name="Daligault H.E."/>
            <person name="Hanschen E.R."/>
            <person name="Kunde Y.A."/>
            <person name="Johnson M.B."/>
            <person name="Starkenburg S.R."/>
            <person name="Johnson S.L."/>
        </authorList>
    </citation>
    <scope>NUCLEOTIDE SEQUENCE [LARGE SCALE GENOMIC DNA]</scope>
</reference>
<evidence type="ECO:0000313" key="7">
    <source>
        <dbReference type="Proteomes" id="UP000694853"/>
    </source>
</evidence>
<keyword evidence="3" id="KW-0449">Lipoprotein</keyword>
<organism evidence="7 8">
    <name type="scientific">Abrus precatorius</name>
    <name type="common">Indian licorice</name>
    <name type="synonym">Glycine abrus</name>
    <dbReference type="NCBI Taxonomy" id="3816"/>
    <lineage>
        <taxon>Eukaryota</taxon>
        <taxon>Viridiplantae</taxon>
        <taxon>Streptophyta</taxon>
        <taxon>Embryophyta</taxon>
        <taxon>Tracheophyta</taxon>
        <taxon>Spermatophyta</taxon>
        <taxon>Magnoliopsida</taxon>
        <taxon>eudicotyledons</taxon>
        <taxon>Gunneridae</taxon>
        <taxon>Pentapetalae</taxon>
        <taxon>rosids</taxon>
        <taxon>fabids</taxon>
        <taxon>Fabales</taxon>
        <taxon>Fabaceae</taxon>
        <taxon>Papilionoideae</taxon>
        <taxon>50 kb inversion clade</taxon>
        <taxon>NPAAA clade</taxon>
        <taxon>indigoferoid/millettioid clade</taxon>
        <taxon>Abreae</taxon>
        <taxon>Abrus</taxon>
    </lineage>
</organism>
<evidence type="ECO:0000256" key="3">
    <source>
        <dbReference type="ARBA" id="ARBA00023288"/>
    </source>
</evidence>
<dbReference type="Pfam" id="PF00403">
    <property type="entry name" value="HMA"/>
    <property type="match status" value="1"/>
</dbReference>
<evidence type="ECO:0000256" key="2">
    <source>
        <dbReference type="ARBA" id="ARBA00022723"/>
    </source>
</evidence>
<evidence type="ECO:0000313" key="8">
    <source>
        <dbReference type="RefSeq" id="XP_027337531.1"/>
    </source>
</evidence>
<evidence type="ECO:0000256" key="1">
    <source>
        <dbReference type="ARBA" id="ARBA00022481"/>
    </source>
</evidence>
<keyword evidence="4" id="KW-0636">Prenylation</keyword>
<dbReference type="InterPro" id="IPR006121">
    <property type="entry name" value="HMA_dom"/>
</dbReference>
<name>A0A8B8K1K7_ABRPR</name>
<dbReference type="SUPFAM" id="SSF55008">
    <property type="entry name" value="HMA, heavy metal-associated domain"/>
    <property type="match status" value="1"/>
</dbReference>
<dbReference type="GeneID" id="113851263"/>
<evidence type="ECO:0000259" key="6">
    <source>
        <dbReference type="PROSITE" id="PS50846"/>
    </source>
</evidence>
<dbReference type="PROSITE" id="PS50846">
    <property type="entry name" value="HMA_2"/>
    <property type="match status" value="1"/>
</dbReference>
<evidence type="ECO:0000256" key="5">
    <source>
        <dbReference type="ARBA" id="ARBA00024045"/>
    </source>
</evidence>
<dbReference type="Gene3D" id="3.30.70.100">
    <property type="match status" value="1"/>
</dbReference>
<dbReference type="FunFam" id="3.30.70.100:FF:000008">
    <property type="entry name" value="Copper transport protein ATOX1"/>
    <property type="match status" value="1"/>
</dbReference>
<evidence type="ECO:0000256" key="4">
    <source>
        <dbReference type="ARBA" id="ARBA00023289"/>
    </source>
</evidence>
<dbReference type="RefSeq" id="XP_027337531.1">
    <property type="nucleotide sequence ID" value="XM_027481730.1"/>
</dbReference>
<dbReference type="Proteomes" id="UP000694853">
    <property type="component" value="Unplaced"/>
</dbReference>
<dbReference type="KEGG" id="aprc:113851263"/>
<keyword evidence="7" id="KW-1185">Reference proteome</keyword>
<accession>A0A8B8K1K7</accession>
<keyword evidence="2" id="KW-0479">Metal-binding</keyword>
<dbReference type="GO" id="GO:0046872">
    <property type="term" value="F:metal ion binding"/>
    <property type="evidence" value="ECO:0007669"/>
    <property type="project" value="UniProtKB-KW"/>
</dbReference>
<feature type="domain" description="HMA" evidence="6">
    <location>
        <begin position="11"/>
        <end position="74"/>
    </location>
</feature>